<evidence type="ECO:0000313" key="4">
    <source>
        <dbReference type="Proteomes" id="UP001501237"/>
    </source>
</evidence>
<dbReference type="InterPro" id="IPR021005">
    <property type="entry name" value="Znf_CGNR"/>
</dbReference>
<keyword evidence="4" id="KW-1185">Reference proteome</keyword>
<sequence length="193" mass="20494">MSMNENAALLLRDFANTLDVEESADALGSPADLAAWLDERDLNAPDPDAPDPDTPDPGTPGPAAEPDLGNALALREALRAAMAAHHDGGEGDPAALDAALRPYPLRVGHGPGGPRLLPAAGDPAAWLAAALVEARSDGTWIRLKICPAEDCRWSFLDTSRNRSRTWCDMKVCGNRTKTRAYRARRTPGPGPTQ</sequence>
<dbReference type="Gene3D" id="1.10.3300.10">
    <property type="entry name" value="Jann2411-like domain"/>
    <property type="match status" value="1"/>
</dbReference>
<dbReference type="InterPro" id="IPR023286">
    <property type="entry name" value="ABATE_dom_sf"/>
</dbReference>
<dbReference type="Proteomes" id="UP001501237">
    <property type="component" value="Unassembled WGS sequence"/>
</dbReference>
<dbReference type="InterPro" id="IPR010852">
    <property type="entry name" value="ABATE"/>
</dbReference>
<proteinExistence type="predicted"/>
<accession>A0ABP6QNF8</accession>
<comment type="caution">
    <text evidence="3">The sequence shown here is derived from an EMBL/GenBank/DDBJ whole genome shotgun (WGS) entry which is preliminary data.</text>
</comment>
<name>A0ABP6QNF8_9ACTN</name>
<dbReference type="SUPFAM" id="SSF160904">
    <property type="entry name" value="Jann2411-like"/>
    <property type="match status" value="1"/>
</dbReference>
<dbReference type="PANTHER" id="PTHR35525:SF3">
    <property type="entry name" value="BLL6575 PROTEIN"/>
    <property type="match status" value="1"/>
</dbReference>
<dbReference type="EMBL" id="BAAAUV010000033">
    <property type="protein sequence ID" value="GAA3237577.1"/>
    <property type="molecule type" value="Genomic_DNA"/>
</dbReference>
<dbReference type="PANTHER" id="PTHR35525">
    <property type="entry name" value="BLL6575 PROTEIN"/>
    <property type="match status" value="1"/>
</dbReference>
<feature type="domain" description="Zinc finger CGNR" evidence="2">
    <location>
        <begin position="142"/>
        <end position="185"/>
    </location>
</feature>
<dbReference type="Pfam" id="PF11706">
    <property type="entry name" value="zf-CGNR"/>
    <property type="match status" value="1"/>
</dbReference>
<feature type="region of interest" description="Disordered" evidence="1">
    <location>
        <begin position="30"/>
        <end position="67"/>
    </location>
</feature>
<evidence type="ECO:0000259" key="2">
    <source>
        <dbReference type="Pfam" id="PF11706"/>
    </source>
</evidence>
<dbReference type="Pfam" id="PF07336">
    <property type="entry name" value="ABATE"/>
    <property type="match status" value="1"/>
</dbReference>
<organism evidence="3 4">
    <name type="scientific">Actinocorallia longicatena</name>
    <dbReference type="NCBI Taxonomy" id="111803"/>
    <lineage>
        <taxon>Bacteria</taxon>
        <taxon>Bacillati</taxon>
        <taxon>Actinomycetota</taxon>
        <taxon>Actinomycetes</taxon>
        <taxon>Streptosporangiales</taxon>
        <taxon>Thermomonosporaceae</taxon>
        <taxon>Actinocorallia</taxon>
    </lineage>
</organism>
<protein>
    <submittedName>
        <fullName evidence="3">CGNR zinc finger domain-containing protein</fullName>
    </submittedName>
</protein>
<gene>
    <name evidence="3" type="ORF">GCM10010468_72560</name>
</gene>
<evidence type="ECO:0000256" key="1">
    <source>
        <dbReference type="SAM" id="MobiDB-lite"/>
    </source>
</evidence>
<reference evidence="4" key="1">
    <citation type="journal article" date="2019" name="Int. J. Syst. Evol. Microbiol.">
        <title>The Global Catalogue of Microorganisms (GCM) 10K type strain sequencing project: providing services to taxonomists for standard genome sequencing and annotation.</title>
        <authorList>
            <consortium name="The Broad Institute Genomics Platform"/>
            <consortium name="The Broad Institute Genome Sequencing Center for Infectious Disease"/>
            <person name="Wu L."/>
            <person name="Ma J."/>
        </authorList>
    </citation>
    <scope>NUCLEOTIDE SEQUENCE [LARGE SCALE GENOMIC DNA]</scope>
    <source>
        <strain evidence="4">JCM 9377</strain>
    </source>
</reference>
<evidence type="ECO:0000313" key="3">
    <source>
        <dbReference type="EMBL" id="GAA3237577.1"/>
    </source>
</evidence>